<dbReference type="PANTHER" id="PTHR11403:SF7">
    <property type="entry name" value="CYTOCHROME C OXIDASE SUBUNIT 3"/>
    <property type="match status" value="1"/>
</dbReference>
<sequence>MSWVPVVFCLWIGLIVWSFFFWESAFLFAVLGLCVWSLFLLVNVMCRRYTVSFVIFVLSETLFFFTAVYVVLVAEREFFIRLSDWAGYPLMGSFLLLGSSVTAAMYHSGLGRKYDLGMFRIYGYLKYTIVLGCCFVLVQLREFYVCFYDCTFDAFYTACFFLVGLHFLHVLVGLLGLCVLWRYGHILDFYHINVIIWYWHFVDYMWLVVYGVVYLT</sequence>
<accession>A0A894JKA3</accession>
<feature type="transmembrane region" description="Helical" evidence="9">
    <location>
        <begin position="28"/>
        <end position="46"/>
    </location>
</feature>
<name>A0A894JKA3_9TREM</name>
<dbReference type="Pfam" id="PF00510">
    <property type="entry name" value="COX3"/>
    <property type="match status" value="1"/>
</dbReference>
<feature type="domain" description="Heme-copper oxidase subunit III family profile" evidence="10">
    <location>
        <begin position="1"/>
        <end position="216"/>
    </location>
</feature>
<feature type="transmembrane region" description="Helical" evidence="9">
    <location>
        <begin position="86"/>
        <end position="109"/>
    </location>
</feature>
<feature type="transmembrane region" description="Helical" evidence="9">
    <location>
        <begin position="5"/>
        <end position="22"/>
    </location>
</feature>
<keyword evidence="5" id="KW-1278">Translocase</keyword>
<keyword evidence="7 9" id="KW-0472">Membrane</keyword>
<evidence type="ECO:0000256" key="6">
    <source>
        <dbReference type="ARBA" id="ARBA00022989"/>
    </source>
</evidence>
<proteinExistence type="inferred from homology"/>
<dbReference type="RefSeq" id="YP_010166570.1">
    <property type="nucleotide sequence ID" value="NC_057537.1"/>
</dbReference>
<evidence type="ECO:0000256" key="8">
    <source>
        <dbReference type="RuleBase" id="RU003375"/>
    </source>
</evidence>
<evidence type="ECO:0000259" key="10">
    <source>
        <dbReference type="PROSITE" id="PS50253"/>
    </source>
</evidence>
<dbReference type="CTD" id="4514"/>
<keyword evidence="6 9" id="KW-1133">Transmembrane helix</keyword>
<reference evidence="11" key="2">
    <citation type="journal article" name="Parasit. Vectors">
        <title>Mitochondrial genomes of two eucotylids as the first representatives from the superfamily Microphalloidea (Trematoda) and phylogenetic implications.</title>
        <authorList>
            <person name="Suleman"/>
            <person name="Muhammad N."/>
            <person name="Khan M.S."/>
            <person name="Tkach V.V."/>
            <person name="Ullah H."/>
            <person name="Ehsan M."/>
            <person name="Ma J."/>
            <person name="Zhu X.Q."/>
        </authorList>
    </citation>
    <scope>NUCLEOTIDE SEQUENCE</scope>
    <source>
        <strain evidence="11">Pakistan</strain>
    </source>
</reference>
<gene>
    <name evidence="11" type="primary">COX3</name>
</gene>
<dbReference type="GO" id="GO:0004129">
    <property type="term" value="F:cytochrome-c oxidase activity"/>
    <property type="evidence" value="ECO:0007669"/>
    <property type="project" value="InterPro"/>
</dbReference>
<dbReference type="InterPro" id="IPR035973">
    <property type="entry name" value="Cyt_c_oxidase_su3-like_sf"/>
</dbReference>
<feature type="transmembrane region" description="Helical" evidence="9">
    <location>
        <begin position="160"/>
        <end position="183"/>
    </location>
</feature>
<comment type="function">
    <text evidence="8">Component of the cytochrome c oxidase, the last enzyme in the mitochondrial electron transport chain which drives oxidative phosphorylation. The respiratory chain contains 3 multisubunit complexes succinate dehydrogenase (complex II, CII), ubiquinol-cytochrome c oxidoreductase (cytochrome b-c1 complex, complex III, CIII) and cytochrome c oxidase (complex IV, CIV), that cooperate to transfer electrons derived from NADH and succinate to molecular oxygen, creating an electrochemical gradient over the inner membrane that drives transmembrane transport and the ATP synthase. Cytochrome c oxidase is the component of the respiratory chain that catalyzes the reduction of oxygen to water. Electrons originating from reduced cytochrome c in the intermembrane space (IMS) are transferred via the dinuclear copper A center (CU(A)) of subunit 2 and heme A of subunit 1 to the active site in subunit 1, a binuclear center (BNC) formed by heme A3 and copper B (CU(B)). The BNC reduces molecular oxygen to 2 water molecules using 4 electrons from cytochrome c in the IMS and 4 protons from the mitochondrial matrix.</text>
</comment>
<evidence type="ECO:0000256" key="9">
    <source>
        <dbReference type="SAM" id="Phobius"/>
    </source>
</evidence>
<comment type="subcellular location">
    <subcellularLocation>
        <location evidence="1">Membrane</location>
        <topology evidence="1">Multi-pass membrane protein</topology>
    </subcellularLocation>
</comment>
<keyword evidence="8 11" id="KW-0496">Mitochondrion</keyword>
<comment type="similarity">
    <text evidence="2 8">Belongs to the cytochrome c oxidase subunit 3 family.</text>
</comment>
<feature type="transmembrane region" description="Helical" evidence="9">
    <location>
        <begin position="53"/>
        <end position="74"/>
    </location>
</feature>
<dbReference type="GO" id="GO:0016020">
    <property type="term" value="C:membrane"/>
    <property type="evidence" value="ECO:0007669"/>
    <property type="project" value="UniProtKB-SubCell"/>
</dbReference>
<organism evidence="11">
    <name type="scientific">Tamerlania zarudnyi</name>
    <dbReference type="NCBI Taxonomy" id="138578"/>
    <lineage>
        <taxon>Eukaryota</taxon>
        <taxon>Metazoa</taxon>
        <taxon>Spiralia</taxon>
        <taxon>Lophotrochozoa</taxon>
        <taxon>Platyhelminthes</taxon>
        <taxon>Trematoda</taxon>
        <taxon>Digenea</taxon>
        <taxon>Plagiorchiida</taxon>
        <taxon>Echinostomata</taxon>
        <taxon>Echinostomatoidea</taxon>
        <taxon>Eucotylidae</taxon>
        <taxon>Tamerlania</taxon>
    </lineage>
</organism>
<evidence type="ECO:0000313" key="11">
    <source>
        <dbReference type="EMBL" id="QRV61239.1"/>
    </source>
</evidence>
<evidence type="ECO:0000256" key="3">
    <source>
        <dbReference type="ARBA" id="ARBA00015944"/>
    </source>
</evidence>
<protein>
    <recommendedName>
        <fullName evidence="3 8">Cytochrome c oxidase subunit 3</fullName>
    </recommendedName>
</protein>
<evidence type="ECO:0000256" key="2">
    <source>
        <dbReference type="ARBA" id="ARBA00010581"/>
    </source>
</evidence>
<evidence type="ECO:0000256" key="1">
    <source>
        <dbReference type="ARBA" id="ARBA00004141"/>
    </source>
</evidence>
<feature type="transmembrane region" description="Helical" evidence="9">
    <location>
        <begin position="195"/>
        <end position="215"/>
    </location>
</feature>
<dbReference type="InterPro" id="IPR024791">
    <property type="entry name" value="Cyt_c/ubiquinol_Oxase_su3"/>
</dbReference>
<geneLocation type="mitochondrion" evidence="11"/>
<reference evidence="11" key="1">
    <citation type="submission" date="2020-12" db="EMBL/GenBank/DDBJ databases">
        <authorList>
            <person name="Suleman S."/>
            <person name="Zhu X.-Q."/>
            <person name="Muhammad N."/>
        </authorList>
    </citation>
    <scope>NUCLEOTIDE SEQUENCE</scope>
    <source>
        <strain evidence="11">Pakistan</strain>
    </source>
</reference>
<evidence type="ECO:0000256" key="5">
    <source>
        <dbReference type="ARBA" id="ARBA00022967"/>
    </source>
</evidence>
<dbReference type="AlphaFoldDB" id="A0A894JKA3"/>
<dbReference type="GO" id="GO:0019646">
    <property type="term" value="P:aerobic electron transport chain"/>
    <property type="evidence" value="ECO:0007669"/>
    <property type="project" value="InterPro"/>
</dbReference>
<dbReference type="GeneID" id="67271976"/>
<dbReference type="PANTHER" id="PTHR11403">
    <property type="entry name" value="CYTOCHROME C OXIDASE SUBUNIT III"/>
    <property type="match status" value="1"/>
</dbReference>
<dbReference type="SUPFAM" id="SSF81452">
    <property type="entry name" value="Cytochrome c oxidase subunit III-like"/>
    <property type="match status" value="1"/>
</dbReference>
<dbReference type="PROSITE" id="PS50253">
    <property type="entry name" value="COX3"/>
    <property type="match status" value="1"/>
</dbReference>
<dbReference type="InterPro" id="IPR000298">
    <property type="entry name" value="Cyt_c_oxidase-like_su3"/>
</dbReference>
<dbReference type="Gene3D" id="1.20.120.80">
    <property type="entry name" value="Cytochrome c oxidase, subunit III, four-helix bundle"/>
    <property type="match status" value="1"/>
</dbReference>
<dbReference type="EMBL" id="MW334947">
    <property type="protein sequence ID" value="QRV61239.1"/>
    <property type="molecule type" value="Genomic_DNA"/>
</dbReference>
<feature type="transmembrane region" description="Helical" evidence="9">
    <location>
        <begin position="121"/>
        <end position="140"/>
    </location>
</feature>
<dbReference type="InterPro" id="IPR013833">
    <property type="entry name" value="Cyt_c_oxidase_su3_a-hlx"/>
</dbReference>
<evidence type="ECO:0000256" key="7">
    <source>
        <dbReference type="ARBA" id="ARBA00023136"/>
    </source>
</evidence>
<evidence type="ECO:0000256" key="4">
    <source>
        <dbReference type="ARBA" id="ARBA00022692"/>
    </source>
</evidence>
<keyword evidence="4 8" id="KW-0812">Transmembrane</keyword>